<organism evidence="1">
    <name type="scientific">Zea mays</name>
    <name type="common">Maize</name>
    <dbReference type="NCBI Taxonomy" id="4577"/>
    <lineage>
        <taxon>Eukaryota</taxon>
        <taxon>Viridiplantae</taxon>
        <taxon>Streptophyta</taxon>
        <taxon>Embryophyta</taxon>
        <taxon>Tracheophyta</taxon>
        <taxon>Spermatophyta</taxon>
        <taxon>Magnoliopsida</taxon>
        <taxon>Liliopsida</taxon>
        <taxon>Poales</taxon>
        <taxon>Poaceae</taxon>
        <taxon>PACMAD clade</taxon>
        <taxon>Panicoideae</taxon>
        <taxon>Andropogonodae</taxon>
        <taxon>Andropogoneae</taxon>
        <taxon>Tripsacinae</taxon>
        <taxon>Zea</taxon>
    </lineage>
</organism>
<protein>
    <submittedName>
        <fullName evidence="1">Uncharacterized protein</fullName>
    </submittedName>
</protein>
<evidence type="ECO:0000313" key="1">
    <source>
        <dbReference type="EMBL" id="PWZ11688.1"/>
    </source>
</evidence>
<gene>
    <name evidence="1" type="ORF">Zm00014a_042067</name>
</gene>
<name>A0A3L6DTF7_MAIZE</name>
<dbReference type="Proteomes" id="UP000251960">
    <property type="component" value="Chromosome 8"/>
</dbReference>
<dbReference type="EMBL" id="NCVQ01000009">
    <property type="protein sequence ID" value="PWZ11688.1"/>
    <property type="molecule type" value="Genomic_DNA"/>
</dbReference>
<reference evidence="1" key="1">
    <citation type="journal article" date="2018" name="Nat. Genet.">
        <title>Extensive intraspecific gene order and gene structural variations between Mo17 and other maize genomes.</title>
        <authorList>
            <person name="Sun S."/>
            <person name="Zhou Y."/>
            <person name="Chen J."/>
            <person name="Shi J."/>
            <person name="Zhao H."/>
            <person name="Zhao H."/>
            <person name="Song W."/>
            <person name="Zhang M."/>
            <person name="Cui Y."/>
            <person name="Dong X."/>
            <person name="Liu H."/>
            <person name="Ma X."/>
            <person name="Jiao Y."/>
            <person name="Wang B."/>
            <person name="Wei X."/>
            <person name="Stein J.C."/>
            <person name="Glaubitz J.C."/>
            <person name="Lu F."/>
            <person name="Yu G."/>
            <person name="Liang C."/>
            <person name="Fengler K."/>
            <person name="Li B."/>
            <person name="Rafalski A."/>
            <person name="Schnable P.S."/>
            <person name="Ware D.H."/>
            <person name="Buckler E.S."/>
            <person name="Lai J."/>
        </authorList>
    </citation>
    <scope>NUCLEOTIDE SEQUENCE [LARGE SCALE GENOMIC DNA]</scope>
    <source>
        <tissue evidence="1">Seedling</tissue>
    </source>
</reference>
<proteinExistence type="predicted"/>
<accession>A0A3L6DTF7</accession>
<comment type="caution">
    <text evidence="1">The sequence shown here is derived from an EMBL/GenBank/DDBJ whole genome shotgun (WGS) entry which is preliminary data.</text>
</comment>
<sequence>MLRSFQQKKLLRAD</sequence>